<proteinExistence type="predicted"/>
<keyword evidence="3" id="KW-1185">Reference proteome</keyword>
<evidence type="ECO:0000313" key="3">
    <source>
        <dbReference type="Proteomes" id="UP001139955"/>
    </source>
</evidence>
<reference evidence="2" key="2">
    <citation type="journal article" date="2023" name="mSystems">
        <title>Charting the Lipopeptidome of Nonpathogenic Pseudomonas.</title>
        <authorList>
            <person name="Cesa-Luna C."/>
            <person name="Geudens N."/>
            <person name="Girard L."/>
            <person name="De Roo V."/>
            <person name="Maklad H.R."/>
            <person name="Martins J.C."/>
            <person name="Hofte M."/>
            <person name="De Mot R."/>
        </authorList>
    </citation>
    <scope>NUCLEOTIDE SEQUENCE</scope>
    <source>
        <strain evidence="2">B1M3-32</strain>
    </source>
</reference>
<feature type="region of interest" description="Disordered" evidence="1">
    <location>
        <begin position="1"/>
        <end position="58"/>
    </location>
</feature>
<dbReference type="EMBL" id="JAOSKY010000004">
    <property type="protein sequence ID" value="MCU7247935.1"/>
    <property type="molecule type" value="Genomic_DNA"/>
</dbReference>
<dbReference type="AlphaFoldDB" id="A0A9X2XFD5"/>
<evidence type="ECO:0000256" key="1">
    <source>
        <dbReference type="SAM" id="MobiDB-lite"/>
    </source>
</evidence>
<dbReference type="RefSeq" id="WP_301621651.1">
    <property type="nucleotide sequence ID" value="NZ_JAOSKY010000004.1"/>
</dbReference>
<reference evidence="2" key="1">
    <citation type="submission" date="2022-09" db="EMBL/GenBank/DDBJ databases">
        <authorList>
            <person name="Cesa-Luna C."/>
            <person name="Girard L."/>
            <person name="Lood C."/>
            <person name="Hofte M."/>
            <person name="De Mot R."/>
        </authorList>
    </citation>
    <scope>NUCLEOTIDE SEQUENCE</scope>
    <source>
        <strain evidence="2">B1M3-32</strain>
    </source>
</reference>
<dbReference type="Proteomes" id="UP001139955">
    <property type="component" value="Unassembled WGS sequence"/>
</dbReference>
<organism evidence="2 3">
    <name type="scientific">Pseudomonas koreensis</name>
    <dbReference type="NCBI Taxonomy" id="198620"/>
    <lineage>
        <taxon>Bacteria</taxon>
        <taxon>Pseudomonadati</taxon>
        <taxon>Pseudomonadota</taxon>
        <taxon>Gammaproteobacteria</taxon>
        <taxon>Pseudomonadales</taxon>
        <taxon>Pseudomonadaceae</taxon>
        <taxon>Pseudomonas</taxon>
    </lineage>
</organism>
<name>A0A9X2XFD5_9PSED</name>
<comment type="caution">
    <text evidence="2">The sequence shown here is derived from an EMBL/GenBank/DDBJ whole genome shotgun (WGS) entry which is preliminary data.</text>
</comment>
<feature type="compositionally biased region" description="Pro residues" evidence="1">
    <location>
        <begin position="1"/>
        <end position="12"/>
    </location>
</feature>
<feature type="compositionally biased region" description="Basic and acidic residues" evidence="1">
    <location>
        <begin position="24"/>
        <end position="38"/>
    </location>
</feature>
<accession>A0A9X2XFD5</accession>
<protein>
    <recommendedName>
        <fullName evidence="4">DUF3077 domain-containing protein</fullName>
    </recommendedName>
</protein>
<gene>
    <name evidence="2" type="ORF">OC940_08990</name>
</gene>
<evidence type="ECO:0008006" key="4">
    <source>
        <dbReference type="Google" id="ProtNLM"/>
    </source>
</evidence>
<sequence length="123" mass="13602">MIKPTPNPPDEIPTPDNTSPYESADSKRLHEAAERALDHYLNPPRNPDAKRKRGPMYAIDPDYTSEELLANVSETLGSAKTISLDFAGMLPPPHRRTLLGIAQLVMLSELAVNRVLDTMELPS</sequence>
<dbReference type="Pfam" id="PF19619">
    <property type="entry name" value="DUF6124"/>
    <property type="match status" value="1"/>
</dbReference>
<evidence type="ECO:0000313" key="2">
    <source>
        <dbReference type="EMBL" id="MCU7247935.1"/>
    </source>
</evidence>